<dbReference type="PROSITE" id="PS51918">
    <property type="entry name" value="RADICAL_SAM"/>
    <property type="match status" value="1"/>
</dbReference>
<dbReference type="SFLD" id="SFLDS00029">
    <property type="entry name" value="Radical_SAM"/>
    <property type="match status" value="1"/>
</dbReference>
<dbReference type="GO" id="GO:0004109">
    <property type="term" value="F:coproporphyrinogen oxidase activity"/>
    <property type="evidence" value="ECO:0007669"/>
    <property type="project" value="InterPro"/>
</dbReference>
<dbReference type="AlphaFoldDB" id="A0A915YIX0"/>
<evidence type="ECO:0000313" key="5">
    <source>
        <dbReference type="Proteomes" id="UP001060919"/>
    </source>
</evidence>
<dbReference type="SFLD" id="SFLDF00562">
    <property type="entry name" value="HemN-like__clustered_with_heat"/>
    <property type="match status" value="1"/>
</dbReference>
<feature type="domain" description="Radical SAM core" evidence="3">
    <location>
        <begin position="24"/>
        <end position="259"/>
    </location>
</feature>
<keyword evidence="2" id="KW-0963">Cytoplasm</keyword>
<keyword evidence="2" id="KW-0411">Iron-sulfur</keyword>
<dbReference type="InterPro" id="IPR006638">
    <property type="entry name" value="Elp3/MiaA/NifB-like_rSAM"/>
</dbReference>
<reference evidence="4" key="1">
    <citation type="submission" date="2022-09" db="EMBL/GenBank/DDBJ databases">
        <title>Aureispira anguillicida sp. nov., isolated from Leptocephalus of Japanese eel Anguilla japonica.</title>
        <authorList>
            <person name="Yuasa K."/>
            <person name="Mekata T."/>
            <person name="Ikunari K."/>
        </authorList>
    </citation>
    <scope>NUCLEOTIDE SEQUENCE</scope>
    <source>
        <strain evidence="4">EL160426</strain>
    </source>
</reference>
<dbReference type="CDD" id="cd01335">
    <property type="entry name" value="Radical_SAM"/>
    <property type="match status" value="1"/>
</dbReference>
<sequence>MFPKSCFFKKSYLCKDIFIQKEQLIRTILAGIYIHIPFCKQACYYCNFHFSTSLRQKDELLLAIHKELVERKTYLKGQVIETVYFGGGTPSLLSAKEILQLWAVIEEHYQLKTNLEVTLEANPDDLTLDYLEALKETPINRFSIGIQSFFDNDLVYMNRAHNAAHAKECIQAAQAAGFDNLTIDLIYGTPTTSHQQWRENLRTAFELNIPHISCYALTVEPRTALAHFIEKGKTANTDDNHIAEQFEILLDEMETNGYEQYEISNFCLPGNYAKHNSNYWTGKHYLGVGPAAHSFDGESRQWNIAHNPKYIKALAQQESYWERELLTIQNQFNEYIMTSLRTKWGVRIDQLIEWGSTTKMWFEKKALTYIQEGLMEKTKQAYILTAKGKIVSDAIISDLFMDE</sequence>
<proteinExistence type="inferred from homology"/>
<dbReference type="SFLD" id="SFLDF00288">
    <property type="entry name" value="HemN-like__clustered_with_nucl"/>
    <property type="match status" value="1"/>
</dbReference>
<dbReference type="EMBL" id="AP026867">
    <property type="protein sequence ID" value="BDS13683.1"/>
    <property type="molecule type" value="Genomic_DNA"/>
</dbReference>
<evidence type="ECO:0000313" key="4">
    <source>
        <dbReference type="EMBL" id="BDS13683.1"/>
    </source>
</evidence>
<dbReference type="SMART" id="SM00729">
    <property type="entry name" value="Elp3"/>
    <property type="match status" value="1"/>
</dbReference>
<comment type="subcellular location">
    <subcellularLocation>
        <location evidence="2">Cytoplasm</location>
    </subcellularLocation>
</comment>
<dbReference type="GO" id="GO:0051539">
    <property type="term" value="F:4 iron, 4 sulfur cluster binding"/>
    <property type="evidence" value="ECO:0007669"/>
    <property type="project" value="UniProtKB-UniRule"/>
</dbReference>
<comment type="function">
    <text evidence="2">Probably acts as a heme chaperone, transferring heme to an unknown acceptor. Binds one molecule of heme per monomer, possibly covalently. Binds 1 [4Fe-4S] cluster. The cluster is coordinated with 3 cysteines and an exchangeable S-adenosyl-L-methionine.</text>
</comment>
<dbReference type="SFLD" id="SFLDG01065">
    <property type="entry name" value="anaerobic_coproporphyrinogen-I"/>
    <property type="match status" value="1"/>
</dbReference>
<dbReference type="Proteomes" id="UP001060919">
    <property type="component" value="Chromosome"/>
</dbReference>
<evidence type="ECO:0000259" key="3">
    <source>
        <dbReference type="PROSITE" id="PS51918"/>
    </source>
</evidence>
<evidence type="ECO:0000256" key="1">
    <source>
        <dbReference type="ARBA" id="ARBA00006100"/>
    </source>
</evidence>
<dbReference type="GO" id="GO:0046872">
    <property type="term" value="F:metal ion binding"/>
    <property type="evidence" value="ECO:0007669"/>
    <property type="project" value="UniProtKB-UniRule"/>
</dbReference>
<accession>A0A915YIX0</accession>
<dbReference type="PANTHER" id="PTHR13932">
    <property type="entry name" value="COPROPORPHYRINIGEN III OXIDASE"/>
    <property type="match status" value="1"/>
</dbReference>
<protein>
    <recommendedName>
        <fullName evidence="2">Heme chaperone HemW</fullName>
    </recommendedName>
</protein>
<dbReference type="Pfam" id="PF04055">
    <property type="entry name" value="Radical_SAM"/>
    <property type="match status" value="1"/>
</dbReference>
<dbReference type="Gene3D" id="3.80.30.20">
    <property type="entry name" value="tm_1862 like domain"/>
    <property type="match status" value="1"/>
</dbReference>
<dbReference type="KEGG" id="aup:AsAng_0044240"/>
<dbReference type="NCBIfam" id="TIGR00539">
    <property type="entry name" value="hemN_rel"/>
    <property type="match status" value="1"/>
</dbReference>
<organism evidence="4 5">
    <name type="scientific">Aureispira anguillae</name>
    <dbReference type="NCBI Taxonomy" id="2864201"/>
    <lineage>
        <taxon>Bacteria</taxon>
        <taxon>Pseudomonadati</taxon>
        <taxon>Bacteroidota</taxon>
        <taxon>Saprospiria</taxon>
        <taxon>Saprospirales</taxon>
        <taxon>Saprospiraceae</taxon>
        <taxon>Aureispira</taxon>
    </lineage>
</organism>
<comment type="similarity">
    <text evidence="1">Belongs to the anaerobic coproporphyrinogen-III oxidase family. HemW subfamily.</text>
</comment>
<keyword evidence="5" id="KW-1185">Reference proteome</keyword>
<dbReference type="GO" id="GO:0005737">
    <property type="term" value="C:cytoplasm"/>
    <property type="evidence" value="ECO:0007669"/>
    <property type="project" value="UniProtKB-SubCell"/>
</dbReference>
<dbReference type="PANTHER" id="PTHR13932:SF5">
    <property type="entry name" value="RADICAL S-ADENOSYL METHIONINE DOMAIN-CONTAINING PROTEIN 1, MITOCHONDRIAL"/>
    <property type="match status" value="1"/>
</dbReference>
<keyword evidence="2" id="KW-0479">Metal-binding</keyword>
<dbReference type="SFLD" id="SFLDG01082">
    <property type="entry name" value="B12-binding_domain_containing"/>
    <property type="match status" value="1"/>
</dbReference>
<dbReference type="GO" id="GO:0006779">
    <property type="term" value="P:porphyrin-containing compound biosynthetic process"/>
    <property type="evidence" value="ECO:0007669"/>
    <property type="project" value="InterPro"/>
</dbReference>
<dbReference type="InterPro" id="IPR058240">
    <property type="entry name" value="rSAM_sf"/>
</dbReference>
<dbReference type="SUPFAM" id="SSF102114">
    <property type="entry name" value="Radical SAM enzymes"/>
    <property type="match status" value="1"/>
</dbReference>
<keyword evidence="2" id="KW-0408">Iron</keyword>
<evidence type="ECO:0000256" key="2">
    <source>
        <dbReference type="RuleBase" id="RU364116"/>
    </source>
</evidence>
<dbReference type="InterPro" id="IPR034505">
    <property type="entry name" value="Coproporphyrinogen-III_oxidase"/>
</dbReference>
<dbReference type="InterPro" id="IPR023404">
    <property type="entry name" value="rSAM_horseshoe"/>
</dbReference>
<keyword evidence="2" id="KW-0949">S-adenosyl-L-methionine</keyword>
<keyword evidence="2" id="KW-0143">Chaperone</keyword>
<name>A0A915YIX0_9BACT</name>
<keyword evidence="2" id="KW-0004">4Fe-4S</keyword>
<gene>
    <name evidence="4" type="ORF">AsAng_0044240</name>
</gene>
<dbReference type="InterPro" id="IPR007197">
    <property type="entry name" value="rSAM"/>
</dbReference>
<dbReference type="InterPro" id="IPR004559">
    <property type="entry name" value="HemW-like"/>
</dbReference>
<keyword evidence="2" id="KW-0349">Heme</keyword>